<dbReference type="Gene3D" id="3.40.50.1820">
    <property type="entry name" value="alpha/beta hydrolase"/>
    <property type="match status" value="1"/>
</dbReference>
<accession>A0AAV6YBT1</accession>
<reference evidence="3" key="1">
    <citation type="thesis" date="2020" institute="ProQuest LLC" country="789 East Eisenhower Parkway, Ann Arbor, MI, USA">
        <title>Comparative Genomics and Chromosome Evolution.</title>
        <authorList>
            <person name="Mudd A.B."/>
        </authorList>
    </citation>
    <scope>NUCLEOTIDE SEQUENCE</scope>
    <source>
        <strain evidence="3">237g6f4</strain>
        <tissue evidence="3">Blood</tissue>
    </source>
</reference>
<dbReference type="EMBL" id="WNYA01082261">
    <property type="protein sequence ID" value="KAG8534999.1"/>
    <property type="molecule type" value="Genomic_DNA"/>
</dbReference>
<dbReference type="PANTHER" id="PTHR21661">
    <property type="entry name" value="EPOXIDE HYDROLASE 1-RELATED"/>
    <property type="match status" value="1"/>
</dbReference>
<protein>
    <recommendedName>
        <fullName evidence="6">Epoxide hydrolase 1</fullName>
    </recommendedName>
</protein>
<evidence type="ECO:0008006" key="6">
    <source>
        <dbReference type="Google" id="ProtNLM"/>
    </source>
</evidence>
<dbReference type="PANTHER" id="PTHR21661:SF78">
    <property type="entry name" value="EPOXIDE HYDROLASE 1"/>
    <property type="match status" value="1"/>
</dbReference>
<evidence type="ECO:0000256" key="1">
    <source>
        <dbReference type="ARBA" id="ARBA00010088"/>
    </source>
</evidence>
<keyword evidence="2" id="KW-0378">Hydrolase</keyword>
<dbReference type="GO" id="GO:0097176">
    <property type="term" value="P:epoxide metabolic process"/>
    <property type="evidence" value="ECO:0007669"/>
    <property type="project" value="TreeGrafter"/>
</dbReference>
<proteinExistence type="inferred from homology"/>
<comment type="similarity">
    <text evidence="1">Belongs to the peptidase S33 family.</text>
</comment>
<comment type="caution">
    <text evidence="3">The sequence shown here is derived from an EMBL/GenBank/DDBJ whole genome shotgun (WGS) entry which is preliminary data.</text>
</comment>
<evidence type="ECO:0000256" key="2">
    <source>
        <dbReference type="ARBA" id="ARBA00022801"/>
    </source>
</evidence>
<evidence type="ECO:0000313" key="3">
    <source>
        <dbReference type="EMBL" id="KAG8534999.1"/>
    </source>
</evidence>
<dbReference type="SUPFAM" id="SSF53474">
    <property type="entry name" value="alpha/beta-Hydrolases"/>
    <property type="match status" value="1"/>
</dbReference>
<evidence type="ECO:0000313" key="5">
    <source>
        <dbReference type="Proteomes" id="UP000824782"/>
    </source>
</evidence>
<dbReference type="AlphaFoldDB" id="A0AAV6YBT1"/>
<name>A0AAV6YBT1_ENGPU</name>
<dbReference type="EMBL" id="WNYA01081851">
    <property type="protein sequence ID" value="KAG8535015.1"/>
    <property type="molecule type" value="Genomic_DNA"/>
</dbReference>
<evidence type="ECO:0000313" key="4">
    <source>
        <dbReference type="EMBL" id="KAG8535015.1"/>
    </source>
</evidence>
<gene>
    <name evidence="4" type="ORF">GDO81_029684</name>
    <name evidence="3" type="ORF">GDO81_029728</name>
</gene>
<dbReference type="GO" id="GO:0004301">
    <property type="term" value="F:epoxide hydrolase activity"/>
    <property type="evidence" value="ECO:0007669"/>
    <property type="project" value="TreeGrafter"/>
</dbReference>
<keyword evidence="5" id="KW-1185">Reference proteome</keyword>
<dbReference type="InterPro" id="IPR029058">
    <property type="entry name" value="AB_hydrolase_fold"/>
</dbReference>
<dbReference type="Proteomes" id="UP000824782">
    <property type="component" value="Unassembled WGS sequence"/>
</dbReference>
<organism evidence="3 5">
    <name type="scientific">Engystomops pustulosus</name>
    <name type="common">Tungara frog</name>
    <name type="synonym">Physalaemus pustulosus</name>
    <dbReference type="NCBI Taxonomy" id="76066"/>
    <lineage>
        <taxon>Eukaryota</taxon>
        <taxon>Metazoa</taxon>
        <taxon>Chordata</taxon>
        <taxon>Craniata</taxon>
        <taxon>Vertebrata</taxon>
        <taxon>Euteleostomi</taxon>
        <taxon>Amphibia</taxon>
        <taxon>Batrachia</taxon>
        <taxon>Anura</taxon>
        <taxon>Neobatrachia</taxon>
        <taxon>Hyloidea</taxon>
        <taxon>Leptodactylidae</taxon>
        <taxon>Leiuperinae</taxon>
        <taxon>Engystomops</taxon>
    </lineage>
</organism>
<dbReference type="GO" id="GO:0019369">
    <property type="term" value="P:arachidonate metabolic process"/>
    <property type="evidence" value="ECO:0007669"/>
    <property type="project" value="TreeGrafter"/>
</dbReference>
<sequence>LIFISRGGLKMLLCLLVGRYFPWLVGLTREDVRRLFPYFEKSVYAILRETGYLHIQATKPDTVGAALNDSPAGLAAYILEKFSTWTDPEFRKLEDGGLQRKFSMDDLLTNVMIYWVTGSIASSMRFYKENLTRESQTSPAAK</sequence>
<feature type="non-terminal residue" evidence="3">
    <location>
        <position position="1"/>
    </location>
</feature>